<dbReference type="SMART" id="SM00387">
    <property type="entry name" value="HATPase_c"/>
    <property type="match status" value="1"/>
</dbReference>
<dbReference type="Gene3D" id="3.40.50.2300">
    <property type="match status" value="1"/>
</dbReference>
<dbReference type="SUPFAM" id="SSF55874">
    <property type="entry name" value="ATPase domain of HSP90 chaperone/DNA topoisomerase II/histidine kinase"/>
    <property type="match status" value="1"/>
</dbReference>
<dbReference type="CDD" id="cd00082">
    <property type="entry name" value="HisKA"/>
    <property type="match status" value="1"/>
</dbReference>
<dbReference type="PROSITE" id="PS50112">
    <property type="entry name" value="PAS"/>
    <property type="match status" value="1"/>
</dbReference>
<dbReference type="InterPro" id="IPR000700">
    <property type="entry name" value="PAS-assoc_C"/>
</dbReference>
<dbReference type="SMART" id="SM00448">
    <property type="entry name" value="REC"/>
    <property type="match status" value="1"/>
</dbReference>
<dbReference type="Pfam" id="PF00072">
    <property type="entry name" value="Response_reg"/>
    <property type="match status" value="1"/>
</dbReference>
<sequence length="507" mass="55199">MARTVADGRRVLCAGGDQVTADRIEAVLEREAGGWTVETATDASSALERIRSESFDCVVSEYDLPDSDGIELLERTRTVDPDLPFVLHVMDGSEAIASEAISAGVTDYVRRSRDSDGDGDNDSDGDNDGDGAALTRAVRKAVSGRLSPRTNGAEGTSASRHARRMETLIGNLPGIVYRCRNEPEWPFEFVKGESRSLTGYRAAELESDEVAWGGDIVHPDDQDAVWEAVQEAVDRGEGFEVTYRIRTKHGTTKWVWERGEIVDPTVDGRAMLEGFITDITERKRYERELEQRNGELERFTDIVSHDLRNPLNVARGRVELAQDGCESEHLDRAIAAHDRMEELIDDLLTLAQSGERKTETERIAVSVVAERAWRNVPTRDATLSTSIDRTVEADPGGLTQLFENLVRNAVEHGGDDAAVTVGEVDGGFYVEDDGPGIPEDDREDVFDAGYSTADDGTGFGLVIVEEIAAAHGWNVEAVDGEDEGGEDEGGEGGGARIEVTGVSWAQA</sequence>
<evidence type="ECO:0000259" key="10">
    <source>
        <dbReference type="PROSITE" id="PS50112"/>
    </source>
</evidence>
<evidence type="ECO:0000256" key="4">
    <source>
        <dbReference type="ARBA" id="ARBA00022777"/>
    </source>
</evidence>
<dbReference type="SMART" id="SM00388">
    <property type="entry name" value="HisKA"/>
    <property type="match status" value="1"/>
</dbReference>
<evidence type="ECO:0000259" key="8">
    <source>
        <dbReference type="PROSITE" id="PS50109"/>
    </source>
</evidence>
<evidence type="ECO:0000259" key="9">
    <source>
        <dbReference type="PROSITE" id="PS50110"/>
    </source>
</evidence>
<dbReference type="InterPro" id="IPR035965">
    <property type="entry name" value="PAS-like_dom_sf"/>
</dbReference>
<keyword evidence="12" id="KW-0547">Nucleotide-binding</keyword>
<evidence type="ECO:0000256" key="6">
    <source>
        <dbReference type="PROSITE-ProRule" id="PRU00169"/>
    </source>
</evidence>
<evidence type="ECO:0000256" key="1">
    <source>
        <dbReference type="ARBA" id="ARBA00000085"/>
    </source>
</evidence>
<dbReference type="InterPro" id="IPR003661">
    <property type="entry name" value="HisK_dim/P_dom"/>
</dbReference>
<dbReference type="EC" id="2.7.13.3" evidence="2"/>
<dbReference type="CDD" id="cd00130">
    <property type="entry name" value="PAS"/>
    <property type="match status" value="1"/>
</dbReference>
<name>A0ABD5UK22_9EURY</name>
<dbReference type="GO" id="GO:0000160">
    <property type="term" value="P:phosphorelay signal transduction system"/>
    <property type="evidence" value="ECO:0007669"/>
    <property type="project" value="UniProtKB-KW"/>
</dbReference>
<dbReference type="InterPro" id="IPR005467">
    <property type="entry name" value="His_kinase_dom"/>
</dbReference>
<feature type="compositionally biased region" description="Acidic residues" evidence="7">
    <location>
        <begin position="117"/>
        <end position="129"/>
    </location>
</feature>
<comment type="caution">
    <text evidence="12">The sequence shown here is derived from an EMBL/GenBank/DDBJ whole genome shotgun (WGS) entry which is preliminary data.</text>
</comment>
<dbReference type="Pfam" id="PF00512">
    <property type="entry name" value="HisKA"/>
    <property type="match status" value="1"/>
</dbReference>
<feature type="domain" description="Histidine kinase" evidence="8">
    <location>
        <begin position="302"/>
        <end position="484"/>
    </location>
</feature>
<dbReference type="InterPro" id="IPR001789">
    <property type="entry name" value="Sig_transdc_resp-reg_receiver"/>
</dbReference>
<dbReference type="RefSeq" id="WP_379764846.1">
    <property type="nucleotide sequence ID" value="NZ_JBHSXI010000001.1"/>
</dbReference>
<gene>
    <name evidence="12" type="ORF">ACFQEY_03550</name>
</gene>
<dbReference type="InterPro" id="IPR013655">
    <property type="entry name" value="PAS_fold_3"/>
</dbReference>
<feature type="region of interest" description="Disordered" evidence="7">
    <location>
        <begin position="111"/>
        <end position="162"/>
    </location>
</feature>
<feature type="domain" description="Response regulatory" evidence="9">
    <location>
        <begin position="10"/>
        <end position="126"/>
    </location>
</feature>
<dbReference type="PROSITE" id="PS50110">
    <property type="entry name" value="RESPONSE_REGULATORY"/>
    <property type="match status" value="1"/>
</dbReference>
<dbReference type="CDD" id="cd00075">
    <property type="entry name" value="HATPase"/>
    <property type="match status" value="1"/>
</dbReference>
<dbReference type="InterPro" id="IPR050736">
    <property type="entry name" value="Sensor_HK_Regulatory"/>
</dbReference>
<dbReference type="SUPFAM" id="SSF52172">
    <property type="entry name" value="CheY-like"/>
    <property type="match status" value="1"/>
</dbReference>
<dbReference type="GO" id="GO:0005524">
    <property type="term" value="F:ATP binding"/>
    <property type="evidence" value="ECO:0007669"/>
    <property type="project" value="UniProtKB-KW"/>
</dbReference>
<dbReference type="Gene3D" id="1.10.287.130">
    <property type="match status" value="1"/>
</dbReference>
<feature type="compositionally biased region" description="Polar residues" evidence="7">
    <location>
        <begin position="148"/>
        <end position="159"/>
    </location>
</feature>
<dbReference type="EMBL" id="JBHSXI010000001">
    <property type="protein sequence ID" value="MFC6888133.1"/>
    <property type="molecule type" value="Genomic_DNA"/>
</dbReference>
<proteinExistence type="predicted"/>
<dbReference type="GO" id="GO:0004673">
    <property type="term" value="F:protein histidine kinase activity"/>
    <property type="evidence" value="ECO:0007669"/>
    <property type="project" value="UniProtKB-EC"/>
</dbReference>
<feature type="domain" description="PAC" evidence="11">
    <location>
        <begin position="239"/>
        <end position="291"/>
    </location>
</feature>
<feature type="compositionally biased region" description="Acidic residues" evidence="7">
    <location>
        <begin position="478"/>
        <end position="490"/>
    </location>
</feature>
<keyword evidence="3" id="KW-0808">Transferase</keyword>
<dbReference type="SUPFAM" id="SSF55785">
    <property type="entry name" value="PYP-like sensor domain (PAS domain)"/>
    <property type="match status" value="1"/>
</dbReference>
<dbReference type="InterPro" id="IPR036097">
    <property type="entry name" value="HisK_dim/P_sf"/>
</dbReference>
<evidence type="ECO:0000256" key="7">
    <source>
        <dbReference type="SAM" id="MobiDB-lite"/>
    </source>
</evidence>
<evidence type="ECO:0000256" key="2">
    <source>
        <dbReference type="ARBA" id="ARBA00012438"/>
    </source>
</evidence>
<feature type="domain" description="PAS" evidence="10">
    <location>
        <begin position="196"/>
        <end position="236"/>
    </location>
</feature>
<evidence type="ECO:0000313" key="12">
    <source>
        <dbReference type="EMBL" id="MFC6888133.1"/>
    </source>
</evidence>
<dbReference type="InterPro" id="IPR036890">
    <property type="entry name" value="HATPase_C_sf"/>
</dbReference>
<comment type="catalytic activity">
    <reaction evidence="1">
        <text>ATP + protein L-histidine = ADP + protein N-phospho-L-histidine.</text>
        <dbReference type="EC" id="2.7.13.3"/>
    </reaction>
</comment>
<dbReference type="InterPro" id="IPR003594">
    <property type="entry name" value="HATPase_dom"/>
</dbReference>
<dbReference type="CDD" id="cd00156">
    <property type="entry name" value="REC"/>
    <property type="match status" value="1"/>
</dbReference>
<dbReference type="NCBIfam" id="TIGR00229">
    <property type="entry name" value="sensory_box"/>
    <property type="match status" value="1"/>
</dbReference>
<dbReference type="PROSITE" id="PS50113">
    <property type="entry name" value="PAC"/>
    <property type="match status" value="1"/>
</dbReference>
<evidence type="ECO:0000256" key="5">
    <source>
        <dbReference type="ARBA" id="ARBA00023012"/>
    </source>
</evidence>
<dbReference type="AlphaFoldDB" id="A0ABD5UK22"/>
<dbReference type="Gene3D" id="3.30.450.20">
    <property type="entry name" value="PAS domain"/>
    <property type="match status" value="1"/>
</dbReference>
<comment type="caution">
    <text evidence="6">Lacks conserved residue(s) required for the propagation of feature annotation.</text>
</comment>
<dbReference type="Pfam" id="PF08447">
    <property type="entry name" value="PAS_3"/>
    <property type="match status" value="1"/>
</dbReference>
<reference evidence="12 13" key="1">
    <citation type="journal article" date="2019" name="Int. J. Syst. Evol. Microbiol.">
        <title>The Global Catalogue of Microorganisms (GCM) 10K type strain sequencing project: providing services to taxonomists for standard genome sequencing and annotation.</title>
        <authorList>
            <consortium name="The Broad Institute Genomics Platform"/>
            <consortium name="The Broad Institute Genome Sequencing Center for Infectious Disease"/>
            <person name="Wu L."/>
            <person name="Ma J."/>
        </authorList>
    </citation>
    <scope>NUCLEOTIDE SEQUENCE [LARGE SCALE GENOMIC DNA]</scope>
    <source>
        <strain evidence="12 13">Y73</strain>
    </source>
</reference>
<keyword evidence="12" id="KW-0067">ATP-binding</keyword>
<keyword evidence="4" id="KW-0418">Kinase</keyword>
<dbReference type="PROSITE" id="PS50109">
    <property type="entry name" value="HIS_KIN"/>
    <property type="match status" value="1"/>
</dbReference>
<dbReference type="Proteomes" id="UP001596333">
    <property type="component" value="Unassembled WGS sequence"/>
</dbReference>
<keyword evidence="13" id="KW-1185">Reference proteome</keyword>
<organism evidence="12 13">
    <name type="scientific">Halorubrum trueperi</name>
    <dbReference type="NCBI Taxonomy" id="2004704"/>
    <lineage>
        <taxon>Archaea</taxon>
        <taxon>Methanobacteriati</taxon>
        <taxon>Methanobacteriota</taxon>
        <taxon>Stenosarchaea group</taxon>
        <taxon>Halobacteria</taxon>
        <taxon>Halobacteriales</taxon>
        <taxon>Haloferacaceae</taxon>
        <taxon>Halorubrum</taxon>
    </lineage>
</organism>
<dbReference type="Gene3D" id="3.30.565.10">
    <property type="entry name" value="Histidine kinase-like ATPase, C-terminal domain"/>
    <property type="match status" value="1"/>
</dbReference>
<evidence type="ECO:0000313" key="13">
    <source>
        <dbReference type="Proteomes" id="UP001596333"/>
    </source>
</evidence>
<dbReference type="PANTHER" id="PTHR43711:SF1">
    <property type="entry name" value="HISTIDINE KINASE 1"/>
    <property type="match status" value="1"/>
</dbReference>
<dbReference type="Pfam" id="PF02518">
    <property type="entry name" value="HATPase_c"/>
    <property type="match status" value="1"/>
</dbReference>
<protein>
    <recommendedName>
        <fullName evidence="2">histidine kinase</fullName>
        <ecNumber evidence="2">2.7.13.3</ecNumber>
    </recommendedName>
</protein>
<feature type="region of interest" description="Disordered" evidence="7">
    <location>
        <begin position="478"/>
        <end position="507"/>
    </location>
</feature>
<dbReference type="SUPFAM" id="SSF47384">
    <property type="entry name" value="Homodimeric domain of signal transducing histidine kinase"/>
    <property type="match status" value="1"/>
</dbReference>
<accession>A0ABD5UK22</accession>
<evidence type="ECO:0000259" key="11">
    <source>
        <dbReference type="PROSITE" id="PS50113"/>
    </source>
</evidence>
<dbReference type="InterPro" id="IPR011006">
    <property type="entry name" value="CheY-like_superfamily"/>
</dbReference>
<dbReference type="PANTHER" id="PTHR43711">
    <property type="entry name" value="TWO-COMPONENT HISTIDINE KINASE"/>
    <property type="match status" value="1"/>
</dbReference>
<keyword evidence="5" id="KW-0902">Two-component regulatory system</keyword>
<evidence type="ECO:0000256" key="3">
    <source>
        <dbReference type="ARBA" id="ARBA00022679"/>
    </source>
</evidence>
<dbReference type="InterPro" id="IPR000014">
    <property type="entry name" value="PAS"/>
</dbReference>